<dbReference type="EMBL" id="QXGF01000818">
    <property type="protein sequence ID" value="KAE8935301.1"/>
    <property type="molecule type" value="Genomic_DNA"/>
</dbReference>
<dbReference type="Proteomes" id="UP000433483">
    <property type="component" value="Unassembled WGS sequence"/>
</dbReference>
<evidence type="ECO:0000313" key="2">
    <source>
        <dbReference type="EMBL" id="KAE9006113.1"/>
    </source>
</evidence>
<evidence type="ECO:0000313" key="11">
    <source>
        <dbReference type="Proteomes" id="UP000429523"/>
    </source>
</evidence>
<dbReference type="Proteomes" id="UP000429523">
    <property type="component" value="Unassembled WGS sequence"/>
</dbReference>
<organism evidence="4 16">
    <name type="scientific">Phytophthora fragariae</name>
    <dbReference type="NCBI Taxonomy" id="53985"/>
    <lineage>
        <taxon>Eukaryota</taxon>
        <taxon>Sar</taxon>
        <taxon>Stramenopiles</taxon>
        <taxon>Oomycota</taxon>
        <taxon>Peronosporomycetes</taxon>
        <taxon>Peronosporales</taxon>
        <taxon>Peronosporaceae</taxon>
        <taxon>Phytophthora</taxon>
    </lineage>
</organism>
<protein>
    <submittedName>
        <fullName evidence="4">Uncharacterized protein</fullName>
    </submittedName>
</protein>
<dbReference type="Proteomes" id="UP000441208">
    <property type="component" value="Unassembled WGS sequence"/>
</dbReference>
<dbReference type="AlphaFoldDB" id="A0A6A3RY08"/>
<sequence length="67" mass="7307">MGTLGVAMCLAWPPSSQQRGNLIAPIRDDHAKSTGLFKAKLYAKPICTHITLTRVTPESSRNIDDGR</sequence>
<comment type="caution">
    <text evidence="4">The sequence shown here is derived from an EMBL/GenBank/DDBJ whole genome shotgun (WGS) entry which is preliminary data.</text>
</comment>
<evidence type="ECO:0000313" key="9">
    <source>
        <dbReference type="EMBL" id="KAE9306379.1"/>
    </source>
</evidence>
<evidence type="ECO:0000313" key="14">
    <source>
        <dbReference type="Proteomes" id="UP000440367"/>
    </source>
</evidence>
<evidence type="ECO:0000313" key="16">
    <source>
        <dbReference type="Proteomes" id="UP000441208"/>
    </source>
</evidence>
<name>A0A6A3RY08_9STRA</name>
<evidence type="ECO:0000313" key="19">
    <source>
        <dbReference type="Proteomes" id="UP000486351"/>
    </source>
</evidence>
<dbReference type="Proteomes" id="UP000437068">
    <property type="component" value="Unassembled WGS sequence"/>
</dbReference>
<gene>
    <name evidence="9" type="ORF">PF001_g12149</name>
    <name evidence="7" type="ORF">PF002_g14910</name>
    <name evidence="8" type="ORF">PF004_g11954</name>
    <name evidence="6" type="ORF">PF005_g13429</name>
    <name evidence="5" type="ORF">PF006_g12588</name>
    <name evidence="4" type="ORF">PF007_g13814</name>
    <name evidence="10" type="ORF">PF008_g12106</name>
    <name evidence="1" type="ORF">PF009_g14738</name>
    <name evidence="3" type="ORF">PF010_g13145</name>
    <name evidence="2" type="ORF">PF011_g11747</name>
</gene>
<evidence type="ECO:0000313" key="5">
    <source>
        <dbReference type="EMBL" id="KAE9142283.1"/>
    </source>
</evidence>
<evidence type="ECO:0000313" key="15">
    <source>
        <dbReference type="Proteomes" id="UP000440732"/>
    </source>
</evidence>
<evidence type="ECO:0000313" key="7">
    <source>
        <dbReference type="EMBL" id="KAE9223635.1"/>
    </source>
</evidence>
<evidence type="ECO:0000313" key="17">
    <source>
        <dbReference type="Proteomes" id="UP000460718"/>
    </source>
</evidence>
<dbReference type="Proteomes" id="UP000488956">
    <property type="component" value="Unassembled WGS sequence"/>
</dbReference>
<evidence type="ECO:0000313" key="4">
    <source>
        <dbReference type="EMBL" id="KAE9105110.1"/>
    </source>
</evidence>
<dbReference type="Proteomes" id="UP000476176">
    <property type="component" value="Unassembled WGS sequence"/>
</dbReference>
<proteinExistence type="predicted"/>
<dbReference type="EMBL" id="QXGC01000668">
    <property type="protein sequence ID" value="KAE9225395.1"/>
    <property type="molecule type" value="Genomic_DNA"/>
</dbReference>
<evidence type="ECO:0000313" key="10">
    <source>
        <dbReference type="EMBL" id="KAE9338352.1"/>
    </source>
</evidence>
<keyword evidence="12" id="KW-1185">Reference proteome</keyword>
<reference evidence="11 12" key="1">
    <citation type="submission" date="2018-08" db="EMBL/GenBank/DDBJ databases">
        <title>Genomic investigation of the strawberry pathogen Phytophthora fragariae indicates pathogenicity is determined by transcriptional variation in three key races.</title>
        <authorList>
            <person name="Adams T.M."/>
            <person name="Armitage A.D."/>
            <person name="Sobczyk M.K."/>
            <person name="Bates H.J."/>
            <person name="Dunwell J.M."/>
            <person name="Nellist C.F."/>
            <person name="Harrison R.J."/>
        </authorList>
    </citation>
    <scope>NUCLEOTIDE SEQUENCE [LARGE SCALE GENOMIC DNA]</scope>
    <source>
        <strain evidence="9 13">A4</strain>
        <strain evidence="7 14">BC-1</strain>
        <strain evidence="8 18">BC-23</strain>
        <strain evidence="6 12">NOV-27</strain>
        <strain evidence="5 15">NOV-5</strain>
        <strain evidence="4 16">NOV-71</strain>
        <strain evidence="10 19">NOV-77</strain>
        <strain evidence="1 11">NOV-9</strain>
        <strain evidence="3 20">ONT-3</strain>
        <strain evidence="2 17">SCRP245</strain>
    </source>
</reference>
<evidence type="ECO:0000313" key="20">
    <source>
        <dbReference type="Proteomes" id="UP000488956"/>
    </source>
</evidence>
<dbReference type="EMBL" id="QXGE01000665">
    <property type="protein sequence ID" value="KAE9306379.1"/>
    <property type="molecule type" value="Genomic_DNA"/>
</dbReference>
<evidence type="ECO:0000313" key="18">
    <source>
        <dbReference type="Proteomes" id="UP000476176"/>
    </source>
</evidence>
<evidence type="ECO:0000313" key="3">
    <source>
        <dbReference type="EMBL" id="KAE9105091.1"/>
    </source>
</evidence>
<dbReference type="Proteomes" id="UP000486351">
    <property type="component" value="Unassembled WGS sequence"/>
</dbReference>
<evidence type="ECO:0000313" key="13">
    <source>
        <dbReference type="Proteomes" id="UP000437068"/>
    </source>
</evidence>
<dbReference type="EMBL" id="QXGA01000715">
    <property type="protein sequence ID" value="KAE9142283.1"/>
    <property type="molecule type" value="Genomic_DNA"/>
</dbReference>
<dbReference type="EMBL" id="QXFZ01000777">
    <property type="protein sequence ID" value="KAE9105110.1"/>
    <property type="molecule type" value="Genomic_DNA"/>
</dbReference>
<accession>A0A6A3RY08</accession>
<evidence type="ECO:0000313" key="1">
    <source>
        <dbReference type="EMBL" id="KAE8935301.1"/>
    </source>
</evidence>
<dbReference type="EMBL" id="QXGD01000815">
    <property type="protein sequence ID" value="KAE9223635.1"/>
    <property type="molecule type" value="Genomic_DNA"/>
</dbReference>
<dbReference type="Proteomes" id="UP000440732">
    <property type="component" value="Unassembled WGS sequence"/>
</dbReference>
<dbReference type="EMBL" id="QXFW01000659">
    <property type="protein sequence ID" value="KAE9006113.1"/>
    <property type="molecule type" value="Genomic_DNA"/>
</dbReference>
<dbReference type="EMBL" id="QXFX01000761">
    <property type="protein sequence ID" value="KAE9105091.1"/>
    <property type="molecule type" value="Genomic_DNA"/>
</dbReference>
<dbReference type="EMBL" id="QXGB01000745">
    <property type="protein sequence ID" value="KAE9205344.1"/>
    <property type="molecule type" value="Genomic_DNA"/>
</dbReference>
<dbReference type="EMBL" id="QXFY01000670">
    <property type="protein sequence ID" value="KAE9338352.1"/>
    <property type="molecule type" value="Genomic_DNA"/>
</dbReference>
<dbReference type="Proteomes" id="UP000460718">
    <property type="component" value="Unassembled WGS sequence"/>
</dbReference>
<dbReference type="Proteomes" id="UP000440367">
    <property type="component" value="Unassembled WGS sequence"/>
</dbReference>
<evidence type="ECO:0000313" key="6">
    <source>
        <dbReference type="EMBL" id="KAE9205344.1"/>
    </source>
</evidence>
<evidence type="ECO:0000313" key="8">
    <source>
        <dbReference type="EMBL" id="KAE9225395.1"/>
    </source>
</evidence>
<evidence type="ECO:0000313" key="12">
    <source>
        <dbReference type="Proteomes" id="UP000433483"/>
    </source>
</evidence>